<organism evidence="6 7">
    <name type="scientific">Caerostris extrusa</name>
    <name type="common">Bark spider</name>
    <name type="synonym">Caerostris bankana</name>
    <dbReference type="NCBI Taxonomy" id="172846"/>
    <lineage>
        <taxon>Eukaryota</taxon>
        <taxon>Metazoa</taxon>
        <taxon>Ecdysozoa</taxon>
        <taxon>Arthropoda</taxon>
        <taxon>Chelicerata</taxon>
        <taxon>Arachnida</taxon>
        <taxon>Araneae</taxon>
        <taxon>Araneomorphae</taxon>
        <taxon>Entelegynae</taxon>
        <taxon>Araneoidea</taxon>
        <taxon>Araneidae</taxon>
        <taxon>Caerostris</taxon>
    </lineage>
</organism>
<keyword evidence="4 5" id="KW-0472">Membrane</keyword>
<feature type="transmembrane region" description="Helical" evidence="5">
    <location>
        <begin position="131"/>
        <end position="152"/>
    </location>
</feature>
<dbReference type="InterPro" id="IPR050382">
    <property type="entry name" value="MFS_Na/Anion_cotransporter"/>
</dbReference>
<keyword evidence="2 5" id="KW-0812">Transmembrane</keyword>
<dbReference type="GO" id="GO:0022857">
    <property type="term" value="F:transmembrane transporter activity"/>
    <property type="evidence" value="ECO:0007669"/>
    <property type="project" value="InterPro"/>
</dbReference>
<feature type="transmembrane region" description="Helical" evidence="5">
    <location>
        <begin position="196"/>
        <end position="218"/>
    </location>
</feature>
<feature type="transmembrane region" description="Helical" evidence="5">
    <location>
        <begin position="42"/>
        <end position="61"/>
    </location>
</feature>
<keyword evidence="7" id="KW-1185">Reference proteome</keyword>
<dbReference type="InterPro" id="IPR011701">
    <property type="entry name" value="MFS"/>
</dbReference>
<dbReference type="EMBL" id="BPLR01018212">
    <property type="protein sequence ID" value="GIY97774.1"/>
    <property type="molecule type" value="Genomic_DNA"/>
</dbReference>
<dbReference type="InterPro" id="IPR036259">
    <property type="entry name" value="MFS_trans_sf"/>
</dbReference>
<evidence type="ECO:0000256" key="2">
    <source>
        <dbReference type="ARBA" id="ARBA00022692"/>
    </source>
</evidence>
<dbReference type="Gene3D" id="1.20.1250.20">
    <property type="entry name" value="MFS general substrate transporter like domains"/>
    <property type="match status" value="1"/>
</dbReference>
<reference evidence="6 7" key="1">
    <citation type="submission" date="2021-06" db="EMBL/GenBank/DDBJ databases">
        <title>Caerostris extrusa draft genome.</title>
        <authorList>
            <person name="Kono N."/>
            <person name="Arakawa K."/>
        </authorList>
    </citation>
    <scope>NUCLEOTIDE SEQUENCE [LARGE SCALE GENOMIC DNA]</scope>
</reference>
<comment type="subcellular location">
    <subcellularLocation>
        <location evidence="1">Membrane</location>
        <topology evidence="1">Multi-pass membrane protein</topology>
    </subcellularLocation>
</comment>
<feature type="transmembrane region" description="Helical" evidence="5">
    <location>
        <begin position="230"/>
        <end position="253"/>
    </location>
</feature>
<evidence type="ECO:0000256" key="4">
    <source>
        <dbReference type="ARBA" id="ARBA00023136"/>
    </source>
</evidence>
<evidence type="ECO:0000313" key="7">
    <source>
        <dbReference type="Proteomes" id="UP001054945"/>
    </source>
</evidence>
<proteinExistence type="predicted"/>
<evidence type="ECO:0000313" key="6">
    <source>
        <dbReference type="EMBL" id="GIY97774.1"/>
    </source>
</evidence>
<dbReference type="PANTHER" id="PTHR11662:SF399">
    <property type="entry name" value="FI19708P1-RELATED"/>
    <property type="match status" value="1"/>
</dbReference>
<dbReference type="GO" id="GO:0016020">
    <property type="term" value="C:membrane"/>
    <property type="evidence" value="ECO:0007669"/>
    <property type="project" value="UniProtKB-SubCell"/>
</dbReference>
<gene>
    <name evidence="6" type="primary">slc17a8</name>
    <name evidence="6" type="ORF">CEXT_738781</name>
</gene>
<dbReference type="Proteomes" id="UP001054945">
    <property type="component" value="Unassembled WGS sequence"/>
</dbReference>
<keyword evidence="3 5" id="KW-1133">Transmembrane helix</keyword>
<accession>A0AAV4XV83</accession>
<evidence type="ECO:0000256" key="3">
    <source>
        <dbReference type="ARBA" id="ARBA00022989"/>
    </source>
</evidence>
<sequence>MTEYSVEVNIEEHQNQGVTFPTLTSLIAYWSPEFERSRISSVIFSGTWVGTVISLSVSGWLCSMDFLGGWPSAFYVFGTISCIWFSLWCIFVYETPFKHPHISKQELLLFKDIQSTSKIIKMPWCDMLTSIPFWILLVAFIGQYFANIFLLLELPTYLNNVFHINVEKNRTLYFSAGYALSLAFIAIPLSGCQFSVIVTLLCLGWFINGSHMSGFNIVTVELCPDFSATVYGICNGIGSLTGIVAPNLVGVLTKSGPTVANWGKVFYITASLLSITTTLFALFASAEEQHWGEARYTKGIRKSQVNTSVAMETKNTVNI</sequence>
<dbReference type="PANTHER" id="PTHR11662">
    <property type="entry name" value="SOLUTE CARRIER FAMILY 17"/>
    <property type="match status" value="1"/>
</dbReference>
<feature type="transmembrane region" description="Helical" evidence="5">
    <location>
        <begin position="73"/>
        <end position="93"/>
    </location>
</feature>
<dbReference type="Pfam" id="PF07690">
    <property type="entry name" value="MFS_1"/>
    <property type="match status" value="1"/>
</dbReference>
<name>A0AAV4XV83_CAEEX</name>
<evidence type="ECO:0000256" key="1">
    <source>
        <dbReference type="ARBA" id="ARBA00004141"/>
    </source>
</evidence>
<dbReference type="AlphaFoldDB" id="A0AAV4XV83"/>
<feature type="transmembrane region" description="Helical" evidence="5">
    <location>
        <begin position="265"/>
        <end position="286"/>
    </location>
</feature>
<dbReference type="GO" id="GO:0006820">
    <property type="term" value="P:monoatomic anion transport"/>
    <property type="evidence" value="ECO:0007669"/>
    <property type="project" value="TreeGrafter"/>
</dbReference>
<protein>
    <submittedName>
        <fullName evidence="6">Vesicular glutamate transporter 3</fullName>
    </submittedName>
</protein>
<evidence type="ECO:0000256" key="5">
    <source>
        <dbReference type="SAM" id="Phobius"/>
    </source>
</evidence>
<dbReference type="SUPFAM" id="SSF103473">
    <property type="entry name" value="MFS general substrate transporter"/>
    <property type="match status" value="1"/>
</dbReference>
<comment type="caution">
    <text evidence="6">The sequence shown here is derived from an EMBL/GenBank/DDBJ whole genome shotgun (WGS) entry which is preliminary data.</text>
</comment>